<sequence length="121" mass="13381">MKAKILIVEDNPQNLYLIEFLLRSANIATVSAANGEQALAMARSERPDLILMDIQMPEMDGYEATRKLKSDPETRNIPVIGVSSYAMPSSRKEALAAGMAAYIEKPLIPETFLSQLQPFLP</sequence>
<dbReference type="Gene3D" id="3.40.50.2300">
    <property type="match status" value="1"/>
</dbReference>
<organism evidence="4 5">
    <name type="scientific">Methylomonas aurea</name>
    <dbReference type="NCBI Taxonomy" id="2952224"/>
    <lineage>
        <taxon>Bacteria</taxon>
        <taxon>Pseudomonadati</taxon>
        <taxon>Pseudomonadota</taxon>
        <taxon>Gammaproteobacteria</taxon>
        <taxon>Methylococcales</taxon>
        <taxon>Methylococcaceae</taxon>
        <taxon>Methylomonas</taxon>
    </lineage>
</organism>
<dbReference type="PROSITE" id="PS50110">
    <property type="entry name" value="RESPONSE_REGULATORY"/>
    <property type="match status" value="1"/>
</dbReference>
<protein>
    <submittedName>
        <fullName evidence="4">Response regulator</fullName>
    </submittedName>
</protein>
<dbReference type="SMART" id="SM00448">
    <property type="entry name" value="REC"/>
    <property type="match status" value="1"/>
</dbReference>
<dbReference type="Pfam" id="PF00072">
    <property type="entry name" value="Response_reg"/>
    <property type="match status" value="1"/>
</dbReference>
<gene>
    <name evidence="4" type="ORF">NP603_11885</name>
</gene>
<keyword evidence="5" id="KW-1185">Reference proteome</keyword>
<accession>A0ABT1UHY5</accession>
<dbReference type="SUPFAM" id="SSF52172">
    <property type="entry name" value="CheY-like"/>
    <property type="match status" value="1"/>
</dbReference>
<reference evidence="4 5" key="1">
    <citation type="submission" date="2022-07" db="EMBL/GenBank/DDBJ databases">
        <title>Methylomonas rivi sp. nov., Methylomonas rosea sp. nov., Methylomonas aureus sp. nov. and Methylomonas subterranea sp. nov., four novel methanotrophs isolated from a freshwater creek and the deep terrestrial subsurface.</title>
        <authorList>
            <person name="Abin C."/>
            <person name="Sankaranarayanan K."/>
            <person name="Garner C."/>
            <person name="Sindelar R."/>
            <person name="Kotary K."/>
            <person name="Garner R."/>
            <person name="Barclay S."/>
            <person name="Lawson P."/>
            <person name="Krumholz L."/>
        </authorList>
    </citation>
    <scope>NUCLEOTIDE SEQUENCE [LARGE SCALE GENOMIC DNA]</scope>
    <source>
        <strain evidence="4 5">SURF-1</strain>
    </source>
</reference>
<evidence type="ECO:0000313" key="4">
    <source>
        <dbReference type="EMBL" id="MCQ8181810.1"/>
    </source>
</evidence>
<evidence type="ECO:0000256" key="2">
    <source>
        <dbReference type="PROSITE-ProRule" id="PRU00169"/>
    </source>
</evidence>
<feature type="domain" description="Response regulatory" evidence="3">
    <location>
        <begin position="4"/>
        <end position="120"/>
    </location>
</feature>
<dbReference type="InterPro" id="IPR011006">
    <property type="entry name" value="CheY-like_superfamily"/>
</dbReference>
<dbReference type="EMBL" id="JANIBM010000012">
    <property type="protein sequence ID" value="MCQ8181810.1"/>
    <property type="molecule type" value="Genomic_DNA"/>
</dbReference>
<name>A0ABT1UHY5_9GAMM</name>
<proteinExistence type="predicted"/>
<dbReference type="RefSeq" id="WP_256611097.1">
    <property type="nucleotide sequence ID" value="NZ_JANIBM010000012.1"/>
</dbReference>
<feature type="modified residue" description="4-aspartylphosphate" evidence="2">
    <location>
        <position position="53"/>
    </location>
</feature>
<dbReference type="PANTHER" id="PTHR45339">
    <property type="entry name" value="HYBRID SIGNAL TRANSDUCTION HISTIDINE KINASE J"/>
    <property type="match status" value="1"/>
</dbReference>
<dbReference type="PANTHER" id="PTHR45339:SF3">
    <property type="entry name" value="HISTIDINE KINASE"/>
    <property type="match status" value="1"/>
</dbReference>
<keyword evidence="1 2" id="KW-0597">Phosphoprotein</keyword>
<comment type="caution">
    <text evidence="4">The sequence shown here is derived from an EMBL/GenBank/DDBJ whole genome shotgun (WGS) entry which is preliminary data.</text>
</comment>
<evidence type="ECO:0000259" key="3">
    <source>
        <dbReference type="PROSITE" id="PS50110"/>
    </source>
</evidence>
<evidence type="ECO:0000256" key="1">
    <source>
        <dbReference type="ARBA" id="ARBA00022553"/>
    </source>
</evidence>
<evidence type="ECO:0000313" key="5">
    <source>
        <dbReference type="Proteomes" id="UP001524569"/>
    </source>
</evidence>
<dbReference type="Proteomes" id="UP001524569">
    <property type="component" value="Unassembled WGS sequence"/>
</dbReference>
<dbReference type="InterPro" id="IPR001789">
    <property type="entry name" value="Sig_transdc_resp-reg_receiver"/>
</dbReference>